<protein>
    <submittedName>
        <fullName evidence="2 3">Uncharacterized protein</fullName>
    </submittedName>
</protein>
<organism evidence="2">
    <name type="scientific">Capitella teleta</name>
    <name type="common">Polychaete worm</name>
    <dbReference type="NCBI Taxonomy" id="283909"/>
    <lineage>
        <taxon>Eukaryota</taxon>
        <taxon>Metazoa</taxon>
        <taxon>Spiralia</taxon>
        <taxon>Lophotrochozoa</taxon>
        <taxon>Annelida</taxon>
        <taxon>Polychaeta</taxon>
        <taxon>Sedentaria</taxon>
        <taxon>Scolecida</taxon>
        <taxon>Capitellidae</taxon>
        <taxon>Capitella</taxon>
    </lineage>
</organism>
<name>R7V234_CAPTE</name>
<dbReference type="EMBL" id="KB297987">
    <property type="protein sequence ID" value="ELU09746.1"/>
    <property type="molecule type" value="Genomic_DNA"/>
</dbReference>
<accession>R7V234</accession>
<proteinExistence type="predicted"/>
<feature type="non-terminal residue" evidence="2">
    <location>
        <position position="162"/>
    </location>
</feature>
<dbReference type="EMBL" id="AMQN01006277">
    <property type="status" value="NOT_ANNOTATED_CDS"/>
    <property type="molecule type" value="Genomic_DNA"/>
</dbReference>
<reference evidence="3" key="3">
    <citation type="submission" date="2015-06" db="UniProtKB">
        <authorList>
            <consortium name="EnsemblMetazoa"/>
        </authorList>
    </citation>
    <scope>IDENTIFICATION</scope>
</reference>
<keyword evidence="4" id="KW-1185">Reference proteome</keyword>
<dbReference type="EnsemblMetazoa" id="CapteT206939">
    <property type="protein sequence ID" value="CapteP206939"/>
    <property type="gene ID" value="CapteG206939"/>
</dbReference>
<feature type="region of interest" description="Disordered" evidence="1">
    <location>
        <begin position="133"/>
        <end position="162"/>
    </location>
</feature>
<sequence length="162" mass="18437">MESTEEEKKIFQGFLDSYCQSDACSAERDTFPFRLDNTSLTSAEIEAECIDLCIQYLGLKQNSLKRDEYKVSFMRTAQRFAHPTAPIVNIRRITFIPSRRECPARLLIHLAREVAASVSDQDHQHLLWTSEASVEAATEESNSSNDTVLIEENDDPHKEKAP</sequence>
<evidence type="ECO:0000313" key="4">
    <source>
        <dbReference type="Proteomes" id="UP000014760"/>
    </source>
</evidence>
<dbReference type="HOGENOM" id="CLU_1639582_0_0_1"/>
<gene>
    <name evidence="2" type="ORF">CAPTEDRAFT_206939</name>
</gene>
<reference evidence="2 4" key="2">
    <citation type="journal article" date="2013" name="Nature">
        <title>Insights into bilaterian evolution from three spiralian genomes.</title>
        <authorList>
            <person name="Simakov O."/>
            <person name="Marletaz F."/>
            <person name="Cho S.J."/>
            <person name="Edsinger-Gonzales E."/>
            <person name="Havlak P."/>
            <person name="Hellsten U."/>
            <person name="Kuo D.H."/>
            <person name="Larsson T."/>
            <person name="Lv J."/>
            <person name="Arendt D."/>
            <person name="Savage R."/>
            <person name="Osoegawa K."/>
            <person name="de Jong P."/>
            <person name="Grimwood J."/>
            <person name="Chapman J.A."/>
            <person name="Shapiro H."/>
            <person name="Aerts A."/>
            <person name="Otillar R.P."/>
            <person name="Terry A.Y."/>
            <person name="Boore J.L."/>
            <person name="Grigoriev I.V."/>
            <person name="Lindberg D.R."/>
            <person name="Seaver E.C."/>
            <person name="Weisblat D.A."/>
            <person name="Putnam N.H."/>
            <person name="Rokhsar D.S."/>
        </authorList>
    </citation>
    <scope>NUCLEOTIDE SEQUENCE</scope>
    <source>
        <strain evidence="2 4">I ESC-2004</strain>
    </source>
</reference>
<evidence type="ECO:0000313" key="3">
    <source>
        <dbReference type="EnsemblMetazoa" id="CapteP206939"/>
    </source>
</evidence>
<dbReference type="Proteomes" id="UP000014760">
    <property type="component" value="Unassembled WGS sequence"/>
</dbReference>
<evidence type="ECO:0000313" key="2">
    <source>
        <dbReference type="EMBL" id="ELU09746.1"/>
    </source>
</evidence>
<dbReference type="AlphaFoldDB" id="R7V234"/>
<dbReference type="EMBL" id="AMQN01006276">
    <property type="status" value="NOT_ANNOTATED_CDS"/>
    <property type="molecule type" value="Genomic_DNA"/>
</dbReference>
<reference evidence="4" key="1">
    <citation type="submission" date="2012-12" db="EMBL/GenBank/DDBJ databases">
        <authorList>
            <person name="Hellsten U."/>
            <person name="Grimwood J."/>
            <person name="Chapman J.A."/>
            <person name="Shapiro H."/>
            <person name="Aerts A."/>
            <person name="Otillar R.P."/>
            <person name="Terry A.Y."/>
            <person name="Boore J.L."/>
            <person name="Simakov O."/>
            <person name="Marletaz F."/>
            <person name="Cho S.-J."/>
            <person name="Edsinger-Gonzales E."/>
            <person name="Havlak P."/>
            <person name="Kuo D.-H."/>
            <person name="Larsson T."/>
            <person name="Lv J."/>
            <person name="Arendt D."/>
            <person name="Savage R."/>
            <person name="Osoegawa K."/>
            <person name="de Jong P."/>
            <person name="Lindberg D.R."/>
            <person name="Seaver E.C."/>
            <person name="Weisblat D.A."/>
            <person name="Putnam N.H."/>
            <person name="Grigoriev I.V."/>
            <person name="Rokhsar D.S."/>
        </authorList>
    </citation>
    <scope>NUCLEOTIDE SEQUENCE</scope>
    <source>
        <strain evidence="4">I ESC-2004</strain>
    </source>
</reference>
<evidence type="ECO:0000256" key="1">
    <source>
        <dbReference type="SAM" id="MobiDB-lite"/>
    </source>
</evidence>
<feature type="compositionally biased region" description="Low complexity" evidence="1">
    <location>
        <begin position="133"/>
        <end position="145"/>
    </location>
</feature>